<reference evidence="2" key="1">
    <citation type="submission" date="2023-07" db="EMBL/GenBank/DDBJ databases">
        <authorList>
            <consortium name="CYATHOMIX"/>
        </authorList>
    </citation>
    <scope>NUCLEOTIDE SEQUENCE</scope>
    <source>
        <strain evidence="2">N/A</strain>
    </source>
</reference>
<gene>
    <name evidence="2" type="ORF">CYNAS_LOCUS6644</name>
</gene>
<comment type="caution">
    <text evidence="2">The sequence shown here is derived from an EMBL/GenBank/DDBJ whole genome shotgun (WGS) entry which is preliminary data.</text>
</comment>
<evidence type="ECO:0000256" key="1">
    <source>
        <dbReference type="SAM" id="SignalP"/>
    </source>
</evidence>
<evidence type="ECO:0000313" key="2">
    <source>
        <dbReference type="EMBL" id="CAJ0594661.1"/>
    </source>
</evidence>
<dbReference type="EMBL" id="CATQJL010000112">
    <property type="protein sequence ID" value="CAJ0594661.1"/>
    <property type="molecule type" value="Genomic_DNA"/>
</dbReference>
<keyword evidence="3" id="KW-1185">Reference proteome</keyword>
<sequence>MLVLVLTSFILGARATEPCVPYISEISNLTFGNTRDLQFIELQVAESCRTNRKAMQEMIFSDYGLVILHTKSREKGDRLAFEMKTFVKLARSLWPKQRHETNAKRGGRRVADEFLAFFVVSGPAALAPPVTAGDRSGEAINWVMYTSGIGVKCGSLINWPHCEQAMPQGQGSLDRFLVTESPSPISVHISSEKELLQGQTVLQFDSNKNKYFAPELVVTREKQEWLSARIKDIIVLTPSLDESEILSLHRLKYLISPHLPVAIHVLPEGFTALKGDESISRCSSDEDIFAVTKRAPGTDNLCDGNVNYLHRTPITELCEPDVTPEHNTTPEDMILDTEEFYEPYLDILMNVDDVAASTSQQPATPASATPAPTTLIPTAPAHITPAPHQRSCPNLELIRKQDKAIISLNRLLEGEERIQNQVCNVDARVRQIQSNLNEQEELRKAAAEYATLEVRRKFGKEMDPELQDRLRRLRHIGIDFTDAQIKKISHSWLQLVLDDSKSPQELLMALLAVIFRITMTSASAHRQLALFALCAHRKSVIRGIHCMSTILTGGGAQVP</sequence>
<dbReference type="Proteomes" id="UP001176961">
    <property type="component" value="Unassembled WGS sequence"/>
</dbReference>
<organism evidence="2 3">
    <name type="scientific">Cylicocyclus nassatus</name>
    <name type="common">Nematode worm</name>
    <dbReference type="NCBI Taxonomy" id="53992"/>
    <lineage>
        <taxon>Eukaryota</taxon>
        <taxon>Metazoa</taxon>
        <taxon>Ecdysozoa</taxon>
        <taxon>Nematoda</taxon>
        <taxon>Chromadorea</taxon>
        <taxon>Rhabditida</taxon>
        <taxon>Rhabditina</taxon>
        <taxon>Rhabditomorpha</taxon>
        <taxon>Strongyloidea</taxon>
        <taxon>Strongylidae</taxon>
        <taxon>Cylicocyclus</taxon>
    </lineage>
</organism>
<feature type="signal peptide" evidence="1">
    <location>
        <begin position="1"/>
        <end position="15"/>
    </location>
</feature>
<proteinExistence type="predicted"/>
<accession>A0AA36GM67</accession>
<name>A0AA36GM67_CYLNA</name>
<feature type="chain" id="PRO_5041374878" evidence="1">
    <location>
        <begin position="16"/>
        <end position="559"/>
    </location>
</feature>
<dbReference type="AlphaFoldDB" id="A0AA36GM67"/>
<protein>
    <submittedName>
        <fullName evidence="2">Uncharacterized protein</fullName>
    </submittedName>
</protein>
<evidence type="ECO:0000313" key="3">
    <source>
        <dbReference type="Proteomes" id="UP001176961"/>
    </source>
</evidence>
<keyword evidence="1" id="KW-0732">Signal</keyword>